<name>A0A371I7H5_MUCPR</name>
<comment type="caution">
    <text evidence="2">The sequence shown here is derived from an EMBL/GenBank/DDBJ whole genome shotgun (WGS) entry which is preliminary data.</text>
</comment>
<evidence type="ECO:0000313" key="3">
    <source>
        <dbReference type="Proteomes" id="UP000257109"/>
    </source>
</evidence>
<dbReference type="OrthoDB" id="418757at2759"/>
<gene>
    <name evidence="2" type="ORF">CR513_04513</name>
</gene>
<evidence type="ECO:0000313" key="2">
    <source>
        <dbReference type="EMBL" id="RDY10894.1"/>
    </source>
</evidence>
<reference evidence="2" key="1">
    <citation type="submission" date="2018-05" db="EMBL/GenBank/DDBJ databases">
        <title>Draft genome of Mucuna pruriens seed.</title>
        <authorList>
            <person name="Nnadi N.E."/>
            <person name="Vos R."/>
            <person name="Hasami M.H."/>
            <person name="Devisetty U.K."/>
            <person name="Aguiy J.C."/>
        </authorList>
    </citation>
    <scope>NUCLEOTIDE SEQUENCE [LARGE SCALE GENOMIC DNA]</scope>
    <source>
        <strain evidence="2">JCA_2017</strain>
    </source>
</reference>
<sequence>MRERKRFIFISTHNSYVKIAISTSLIVRLGWKFDNRFNTHSCKLGNFIFAALSPLWWYIIGFSNALMLFPHQKALWFEGVLHGRIMEDNTNRMMSLNDTNYHLWKGKMKDLLFVKKMHLPIFAA</sequence>
<keyword evidence="1" id="KW-1133">Transmembrane helix</keyword>
<organism evidence="2 3">
    <name type="scientific">Mucuna pruriens</name>
    <name type="common">Velvet bean</name>
    <name type="synonym">Dolichos pruriens</name>
    <dbReference type="NCBI Taxonomy" id="157652"/>
    <lineage>
        <taxon>Eukaryota</taxon>
        <taxon>Viridiplantae</taxon>
        <taxon>Streptophyta</taxon>
        <taxon>Embryophyta</taxon>
        <taxon>Tracheophyta</taxon>
        <taxon>Spermatophyta</taxon>
        <taxon>Magnoliopsida</taxon>
        <taxon>eudicotyledons</taxon>
        <taxon>Gunneridae</taxon>
        <taxon>Pentapetalae</taxon>
        <taxon>rosids</taxon>
        <taxon>fabids</taxon>
        <taxon>Fabales</taxon>
        <taxon>Fabaceae</taxon>
        <taxon>Papilionoideae</taxon>
        <taxon>50 kb inversion clade</taxon>
        <taxon>NPAAA clade</taxon>
        <taxon>indigoferoid/millettioid clade</taxon>
        <taxon>Phaseoleae</taxon>
        <taxon>Mucuna</taxon>
    </lineage>
</organism>
<accession>A0A371I7H5</accession>
<keyword evidence="3" id="KW-1185">Reference proteome</keyword>
<proteinExistence type="predicted"/>
<evidence type="ECO:0000256" key="1">
    <source>
        <dbReference type="SAM" id="Phobius"/>
    </source>
</evidence>
<dbReference type="Proteomes" id="UP000257109">
    <property type="component" value="Unassembled WGS sequence"/>
</dbReference>
<feature type="transmembrane region" description="Helical" evidence="1">
    <location>
        <begin position="47"/>
        <end position="69"/>
    </location>
</feature>
<keyword evidence="1" id="KW-0812">Transmembrane</keyword>
<dbReference type="EMBL" id="QJKJ01000752">
    <property type="protein sequence ID" value="RDY10894.1"/>
    <property type="molecule type" value="Genomic_DNA"/>
</dbReference>
<feature type="transmembrane region" description="Helical" evidence="1">
    <location>
        <begin position="7"/>
        <end position="27"/>
    </location>
</feature>
<dbReference type="AlphaFoldDB" id="A0A371I7H5"/>
<keyword evidence="1" id="KW-0472">Membrane</keyword>
<feature type="non-terminal residue" evidence="2">
    <location>
        <position position="1"/>
    </location>
</feature>
<protein>
    <submittedName>
        <fullName evidence="2">Uncharacterized protein</fullName>
    </submittedName>
</protein>